<evidence type="ECO:0000256" key="3">
    <source>
        <dbReference type="ARBA" id="ARBA00023002"/>
    </source>
</evidence>
<dbReference type="EMBL" id="ML179511">
    <property type="protein sequence ID" value="THU86130.1"/>
    <property type="molecule type" value="Genomic_DNA"/>
</dbReference>
<dbReference type="PRINTS" id="PR00081">
    <property type="entry name" value="GDHRDH"/>
</dbReference>
<evidence type="ECO:0000256" key="2">
    <source>
        <dbReference type="ARBA" id="ARBA00022857"/>
    </source>
</evidence>
<dbReference type="SUPFAM" id="SSF51735">
    <property type="entry name" value="NAD(P)-binding Rossmann-fold domains"/>
    <property type="match status" value="1"/>
</dbReference>
<dbReference type="Gene3D" id="3.40.50.720">
    <property type="entry name" value="NAD(P)-binding Rossmann-like Domain"/>
    <property type="match status" value="1"/>
</dbReference>
<dbReference type="InterPro" id="IPR036291">
    <property type="entry name" value="NAD(P)-bd_dom_sf"/>
</dbReference>
<reference evidence="4 5" key="1">
    <citation type="journal article" date="2019" name="Nat. Ecol. Evol.">
        <title>Megaphylogeny resolves global patterns of mushroom evolution.</title>
        <authorList>
            <person name="Varga T."/>
            <person name="Krizsan K."/>
            <person name="Foldi C."/>
            <person name="Dima B."/>
            <person name="Sanchez-Garcia M."/>
            <person name="Sanchez-Ramirez S."/>
            <person name="Szollosi G.J."/>
            <person name="Szarkandi J.G."/>
            <person name="Papp V."/>
            <person name="Albert L."/>
            <person name="Andreopoulos W."/>
            <person name="Angelini C."/>
            <person name="Antonin V."/>
            <person name="Barry K.W."/>
            <person name="Bougher N.L."/>
            <person name="Buchanan P."/>
            <person name="Buyck B."/>
            <person name="Bense V."/>
            <person name="Catcheside P."/>
            <person name="Chovatia M."/>
            <person name="Cooper J."/>
            <person name="Damon W."/>
            <person name="Desjardin D."/>
            <person name="Finy P."/>
            <person name="Geml J."/>
            <person name="Haridas S."/>
            <person name="Hughes K."/>
            <person name="Justo A."/>
            <person name="Karasinski D."/>
            <person name="Kautmanova I."/>
            <person name="Kiss B."/>
            <person name="Kocsube S."/>
            <person name="Kotiranta H."/>
            <person name="LaButti K.M."/>
            <person name="Lechner B.E."/>
            <person name="Liimatainen K."/>
            <person name="Lipzen A."/>
            <person name="Lukacs Z."/>
            <person name="Mihaltcheva S."/>
            <person name="Morgado L.N."/>
            <person name="Niskanen T."/>
            <person name="Noordeloos M.E."/>
            <person name="Ohm R.A."/>
            <person name="Ortiz-Santana B."/>
            <person name="Ovrebo C."/>
            <person name="Racz N."/>
            <person name="Riley R."/>
            <person name="Savchenko A."/>
            <person name="Shiryaev A."/>
            <person name="Soop K."/>
            <person name="Spirin V."/>
            <person name="Szebenyi C."/>
            <person name="Tomsovsky M."/>
            <person name="Tulloss R.E."/>
            <person name="Uehling J."/>
            <person name="Grigoriev I.V."/>
            <person name="Vagvolgyi C."/>
            <person name="Papp T."/>
            <person name="Martin F.M."/>
            <person name="Miettinen O."/>
            <person name="Hibbett D.S."/>
            <person name="Nagy L.G."/>
        </authorList>
    </citation>
    <scope>NUCLEOTIDE SEQUENCE [LARGE SCALE GENOMIC DNA]</scope>
    <source>
        <strain evidence="4 5">CBS 962.96</strain>
    </source>
</reference>
<dbReference type="InterPro" id="IPR002347">
    <property type="entry name" value="SDR_fam"/>
</dbReference>
<dbReference type="PANTHER" id="PTHR43618:SF4">
    <property type="entry name" value="SHORT CHAIN DEHYDROGENASE_REDUCTASE FAMILY (AFU_ORTHOLOGUE AFUA_7G04540)"/>
    <property type="match status" value="1"/>
</dbReference>
<dbReference type="AlphaFoldDB" id="A0A4S8LBT2"/>
<organism evidence="4 5">
    <name type="scientific">Dendrothele bispora (strain CBS 962.96)</name>
    <dbReference type="NCBI Taxonomy" id="1314807"/>
    <lineage>
        <taxon>Eukaryota</taxon>
        <taxon>Fungi</taxon>
        <taxon>Dikarya</taxon>
        <taxon>Basidiomycota</taxon>
        <taxon>Agaricomycotina</taxon>
        <taxon>Agaricomycetes</taxon>
        <taxon>Agaricomycetidae</taxon>
        <taxon>Agaricales</taxon>
        <taxon>Agaricales incertae sedis</taxon>
        <taxon>Dendrothele</taxon>
    </lineage>
</organism>
<evidence type="ECO:0000313" key="4">
    <source>
        <dbReference type="EMBL" id="THU86130.1"/>
    </source>
</evidence>
<dbReference type="OrthoDB" id="3192213at2759"/>
<gene>
    <name evidence="4" type="ORF">K435DRAFT_868591</name>
</gene>
<keyword evidence="5" id="KW-1185">Reference proteome</keyword>
<dbReference type="InterPro" id="IPR052178">
    <property type="entry name" value="Sec_Metab_Biosynth_SDR"/>
</dbReference>
<dbReference type="Pfam" id="PF00106">
    <property type="entry name" value="adh_short"/>
    <property type="match status" value="1"/>
</dbReference>
<comment type="similarity">
    <text evidence="1">Belongs to the short-chain dehydrogenases/reductases (SDR) family.</text>
</comment>
<protein>
    <submittedName>
        <fullName evidence="4">NAD(P)-binding protein</fullName>
    </submittedName>
</protein>
<accession>A0A4S8LBT2</accession>
<dbReference type="GO" id="GO:0016491">
    <property type="term" value="F:oxidoreductase activity"/>
    <property type="evidence" value="ECO:0007669"/>
    <property type="project" value="UniProtKB-KW"/>
</dbReference>
<dbReference type="Proteomes" id="UP000297245">
    <property type="component" value="Unassembled WGS sequence"/>
</dbReference>
<evidence type="ECO:0000256" key="1">
    <source>
        <dbReference type="ARBA" id="ARBA00006484"/>
    </source>
</evidence>
<keyword evidence="3" id="KW-0560">Oxidoreductase</keyword>
<dbReference type="PANTHER" id="PTHR43618">
    <property type="entry name" value="7-ALPHA-HYDROXYSTEROID DEHYDROGENASE"/>
    <property type="match status" value="1"/>
</dbReference>
<keyword evidence="2" id="KW-0521">NADP</keyword>
<name>A0A4S8LBT2_DENBC</name>
<proteinExistence type="inferred from homology"/>
<evidence type="ECO:0000313" key="5">
    <source>
        <dbReference type="Proteomes" id="UP000297245"/>
    </source>
</evidence>
<sequence length="125" mass="13384">MTPKPEHGRGLDLTGKVALMTGGGTGIFVEHGARVYITGRREEVLKKVAADVNGPKSSPDEGGEIVPLQMDVTSKESIRNAVHFVNRTDGKLDVLVNNAGILNDTTTSAYLLFISNKSAPEHFPI</sequence>